<dbReference type="PANTHER" id="PTHR47633">
    <property type="entry name" value="IMMUNOGLOBULIN"/>
    <property type="match status" value="1"/>
</dbReference>
<evidence type="ECO:0000313" key="9">
    <source>
        <dbReference type="Proteomes" id="UP000018467"/>
    </source>
</evidence>
<dbReference type="AlphaFoldDB" id="A0A3B1KBA1"/>
<evidence type="ECO:0000256" key="6">
    <source>
        <dbReference type="ARBA" id="ARBA00023319"/>
    </source>
</evidence>
<dbReference type="GO" id="GO:0005737">
    <property type="term" value="C:cytoplasm"/>
    <property type="evidence" value="ECO:0007669"/>
    <property type="project" value="UniProtKB-SubCell"/>
</dbReference>
<keyword evidence="6" id="KW-0393">Immunoglobulin domain</keyword>
<feature type="domain" description="Ig-like" evidence="7">
    <location>
        <begin position="344"/>
        <end position="383"/>
    </location>
</feature>
<dbReference type="SUPFAM" id="SSF48726">
    <property type="entry name" value="Immunoglobulin"/>
    <property type="match status" value="3"/>
</dbReference>
<dbReference type="PANTHER" id="PTHR47633:SF4">
    <property type="entry name" value="MYOPALLADIN ISOFORM X1"/>
    <property type="match status" value="1"/>
</dbReference>
<dbReference type="PROSITE" id="PS50835">
    <property type="entry name" value="IG_LIKE"/>
    <property type="match status" value="2"/>
</dbReference>
<dbReference type="SMART" id="SM00409">
    <property type="entry name" value="IG"/>
    <property type="match status" value="3"/>
</dbReference>
<proteinExistence type="inferred from homology"/>
<dbReference type="Gene3D" id="2.60.40.10">
    <property type="entry name" value="Immunoglobulins"/>
    <property type="match status" value="3"/>
</dbReference>
<dbReference type="Proteomes" id="UP000018467">
    <property type="component" value="Unassembled WGS sequence"/>
</dbReference>
<dbReference type="InterPro" id="IPR003598">
    <property type="entry name" value="Ig_sub2"/>
</dbReference>
<dbReference type="Bgee" id="ENSAMXG00000038764">
    <property type="expression patterns" value="Expressed in muscle tissue and 12 other cell types or tissues"/>
</dbReference>
<reference evidence="9" key="2">
    <citation type="journal article" date="2014" name="Nat. Commun.">
        <title>The cavefish genome reveals candidate genes for eye loss.</title>
        <authorList>
            <person name="McGaugh S.E."/>
            <person name="Gross J.B."/>
            <person name="Aken B."/>
            <person name="Blin M."/>
            <person name="Borowsky R."/>
            <person name="Chalopin D."/>
            <person name="Hinaux H."/>
            <person name="Jeffery W.R."/>
            <person name="Keene A."/>
            <person name="Ma L."/>
            <person name="Minx P."/>
            <person name="Murphy D."/>
            <person name="O'Quin K.E."/>
            <person name="Retaux S."/>
            <person name="Rohner N."/>
            <person name="Searle S.M."/>
            <person name="Stahl B.A."/>
            <person name="Tabin C."/>
            <person name="Volff J.N."/>
            <person name="Yoshizawa M."/>
            <person name="Warren W.C."/>
        </authorList>
    </citation>
    <scope>NUCLEOTIDE SEQUENCE [LARGE SCALE GENOMIC DNA]</scope>
    <source>
        <strain evidence="9">female</strain>
    </source>
</reference>
<reference evidence="9" key="1">
    <citation type="submission" date="2013-03" db="EMBL/GenBank/DDBJ databases">
        <authorList>
            <person name="Jeffery W."/>
            <person name="Warren W."/>
            <person name="Wilson R.K."/>
        </authorList>
    </citation>
    <scope>NUCLEOTIDE SEQUENCE</scope>
    <source>
        <strain evidence="9">female</strain>
    </source>
</reference>
<dbReference type="FunFam" id="2.60.40.10:FF:000031">
    <property type="entry name" value="Myosin-binding protein C, slow type"/>
    <property type="match status" value="1"/>
</dbReference>
<organism evidence="8 9">
    <name type="scientific">Astyanax mexicanus</name>
    <name type="common">Blind cave fish</name>
    <name type="synonym">Astyanax fasciatus mexicanus</name>
    <dbReference type="NCBI Taxonomy" id="7994"/>
    <lineage>
        <taxon>Eukaryota</taxon>
        <taxon>Metazoa</taxon>
        <taxon>Chordata</taxon>
        <taxon>Craniata</taxon>
        <taxon>Vertebrata</taxon>
        <taxon>Euteleostomi</taxon>
        <taxon>Actinopterygii</taxon>
        <taxon>Neopterygii</taxon>
        <taxon>Teleostei</taxon>
        <taxon>Ostariophysi</taxon>
        <taxon>Characiformes</taxon>
        <taxon>Characoidei</taxon>
        <taxon>Acestrorhamphidae</taxon>
        <taxon>Acestrorhamphinae</taxon>
        <taxon>Astyanax</taxon>
    </lineage>
</organism>
<accession>A0A3B1KBA1</accession>
<comment type="subcellular location">
    <subcellularLocation>
        <location evidence="1">Cytoplasm</location>
    </subcellularLocation>
</comment>
<dbReference type="Ensembl" id="ENSAMXT00000039609.1">
    <property type="protein sequence ID" value="ENSAMXP00000051997.1"/>
    <property type="gene ID" value="ENSAMXG00000038764.1"/>
</dbReference>
<evidence type="ECO:0000256" key="4">
    <source>
        <dbReference type="ARBA" id="ARBA00022737"/>
    </source>
</evidence>
<evidence type="ECO:0000256" key="3">
    <source>
        <dbReference type="ARBA" id="ARBA00022490"/>
    </source>
</evidence>
<dbReference type="FunFam" id="2.60.40.10:FF:000147">
    <property type="entry name" value="Myosin light chain kinase"/>
    <property type="match status" value="1"/>
</dbReference>
<dbReference type="InterPro" id="IPR013783">
    <property type="entry name" value="Ig-like_fold"/>
</dbReference>
<keyword evidence="3" id="KW-0963">Cytoplasm</keyword>
<evidence type="ECO:0000259" key="7">
    <source>
        <dbReference type="PROSITE" id="PS50835"/>
    </source>
</evidence>
<dbReference type="InterPro" id="IPR013098">
    <property type="entry name" value="Ig_I-set"/>
</dbReference>
<keyword evidence="5" id="KW-1015">Disulfide bond</keyword>
<name>A0A3B1KBA1_ASTMX</name>
<comment type="similarity">
    <text evidence="2">Belongs to the protein kinase superfamily. CAMK Ser/Thr protein kinase family.</text>
</comment>
<feature type="domain" description="Ig-like" evidence="7">
    <location>
        <begin position="29"/>
        <end position="126"/>
    </location>
</feature>
<protein>
    <recommendedName>
        <fullName evidence="7">Ig-like domain-containing protein</fullName>
    </recommendedName>
</protein>
<dbReference type="Pfam" id="PF07679">
    <property type="entry name" value="I-set"/>
    <property type="match status" value="3"/>
</dbReference>
<sequence>MEQSSKFQFPSRANQRLSASGRRMELKCPIVSLLRKLRSLTLEMDEVTAKLGQTATLKCQIIGRPVPEIKWYKAGKEIKEGRKYAATSDGRNHTLTISTEQQEDEGLYTCKAVNEAGECETSGTLVLEAAPQFPVPLKDKIFAGCGTTVRIHVMYIGRPEPKIMWLHGSKPIEASENYHMFNMSGVLSLQIIDCQEEDSGTYRVVCTNAKGEASDYATLDVSGGGFSAYASQRKDEEPPTPFVPEMTKTDVYHVASAKATSATSETQVSETVTEIKSSEIKTAEITTAEITTAEIKTAEITTAEIKTETTETIVHEEYASYETKLEEVVTVEEAVVEVKKSTLPATILTKPQSLTVSEGESAKFTCDVDGEPAPSVTWMKEGKTIVSSSRHMVTSTEYKSTNNNIVSLVILKHLLLKPLNHRKFFIFF</sequence>
<evidence type="ECO:0000256" key="1">
    <source>
        <dbReference type="ARBA" id="ARBA00004496"/>
    </source>
</evidence>
<dbReference type="InterPro" id="IPR007110">
    <property type="entry name" value="Ig-like_dom"/>
</dbReference>
<dbReference type="GeneTree" id="ENSGT01150000286978"/>
<dbReference type="SMART" id="SM00408">
    <property type="entry name" value="IGc2"/>
    <property type="match status" value="3"/>
</dbReference>
<dbReference type="InterPro" id="IPR036179">
    <property type="entry name" value="Ig-like_dom_sf"/>
</dbReference>
<reference evidence="8" key="4">
    <citation type="submission" date="2025-09" db="UniProtKB">
        <authorList>
            <consortium name="Ensembl"/>
        </authorList>
    </citation>
    <scope>IDENTIFICATION</scope>
</reference>
<evidence type="ECO:0000256" key="2">
    <source>
        <dbReference type="ARBA" id="ARBA00006692"/>
    </source>
</evidence>
<keyword evidence="9" id="KW-1185">Reference proteome</keyword>
<keyword evidence="4" id="KW-0677">Repeat</keyword>
<evidence type="ECO:0000256" key="5">
    <source>
        <dbReference type="ARBA" id="ARBA00023157"/>
    </source>
</evidence>
<dbReference type="InterPro" id="IPR003599">
    <property type="entry name" value="Ig_sub"/>
</dbReference>
<reference evidence="8" key="3">
    <citation type="submission" date="2025-08" db="UniProtKB">
        <authorList>
            <consortium name="Ensembl"/>
        </authorList>
    </citation>
    <scope>IDENTIFICATION</scope>
</reference>
<evidence type="ECO:0000313" key="8">
    <source>
        <dbReference type="Ensembl" id="ENSAMXP00000051997.1"/>
    </source>
</evidence>